<keyword evidence="5" id="KW-1185">Reference proteome</keyword>
<evidence type="ECO:0000313" key="5">
    <source>
        <dbReference type="Proteomes" id="UP001596074"/>
    </source>
</evidence>
<keyword evidence="2" id="KW-0732">Signal</keyword>
<comment type="caution">
    <text evidence="4">The sequence shown here is derived from an EMBL/GenBank/DDBJ whole genome shotgun (WGS) entry which is preliminary data.</text>
</comment>
<dbReference type="Proteomes" id="UP001596074">
    <property type="component" value="Unassembled WGS sequence"/>
</dbReference>
<proteinExistence type="predicted"/>
<feature type="chain" id="PRO_5046124925" description="DUF8094 domain-containing protein" evidence="2">
    <location>
        <begin position="23"/>
        <end position="370"/>
    </location>
</feature>
<protein>
    <recommendedName>
        <fullName evidence="3">DUF8094 domain-containing protein</fullName>
    </recommendedName>
</protein>
<feature type="domain" description="DUF8094" evidence="3">
    <location>
        <begin position="47"/>
        <end position="328"/>
    </location>
</feature>
<evidence type="ECO:0000256" key="2">
    <source>
        <dbReference type="SAM" id="SignalP"/>
    </source>
</evidence>
<accession>A0ABW0ZNL6</accession>
<dbReference type="EMBL" id="JBHSON010000001">
    <property type="protein sequence ID" value="MFC5744232.1"/>
    <property type="molecule type" value="Genomic_DNA"/>
</dbReference>
<evidence type="ECO:0000256" key="1">
    <source>
        <dbReference type="SAM" id="MobiDB-lite"/>
    </source>
</evidence>
<reference evidence="5" key="1">
    <citation type="journal article" date="2019" name="Int. J. Syst. Evol. Microbiol.">
        <title>The Global Catalogue of Microorganisms (GCM) 10K type strain sequencing project: providing services to taxonomists for standard genome sequencing and annotation.</title>
        <authorList>
            <consortium name="The Broad Institute Genomics Platform"/>
            <consortium name="The Broad Institute Genome Sequencing Center for Infectious Disease"/>
            <person name="Wu L."/>
            <person name="Ma J."/>
        </authorList>
    </citation>
    <scope>NUCLEOTIDE SEQUENCE [LARGE SCALE GENOMIC DNA]</scope>
    <source>
        <strain evidence="5">KCTC 42087</strain>
    </source>
</reference>
<evidence type="ECO:0000259" key="3">
    <source>
        <dbReference type="Pfam" id="PF26366"/>
    </source>
</evidence>
<gene>
    <name evidence="4" type="ORF">ACFPZN_01255</name>
</gene>
<name>A0ABW0ZNL6_9ACTN</name>
<dbReference type="InterPro" id="IPR058407">
    <property type="entry name" value="DUF8094"/>
</dbReference>
<dbReference type="PROSITE" id="PS51257">
    <property type="entry name" value="PROKAR_LIPOPROTEIN"/>
    <property type="match status" value="1"/>
</dbReference>
<sequence>MRTARRTSLLVAALAAVPFAAAGCAGEKPEARPTTVVTATKEEPEPLTLEVARREFRTFVTNEDVARAAGDERLALTWVSDGESPLTANEYRKAAFDGDPVRRYVYGAPKLYVPKLRPEVYPQWFVASVPRSVRGEDKGTRTAIMAFVLRAPGERWTLSLASTLAPKAKEPKVVLDAQGYATALTTSDTSVLIRPREVPGIHATVGAEGSDSVAAKVMRSGPVTTGYYDAARKAKRRAKTKDLTLSVVITATPYPIFQLRTEDGGGLVLYSLYRNSVTRVADEEDETAKPPITPEIAHLLDDGTVEGNEIHVSETLQFAALDPARPEKDEGDGEGEGGDGAAPQPPKADVIADAGGVYKATAPPIRKPPS</sequence>
<organism evidence="4 5">
    <name type="scientific">Actinomadura rugatobispora</name>
    <dbReference type="NCBI Taxonomy" id="1994"/>
    <lineage>
        <taxon>Bacteria</taxon>
        <taxon>Bacillati</taxon>
        <taxon>Actinomycetota</taxon>
        <taxon>Actinomycetes</taxon>
        <taxon>Streptosporangiales</taxon>
        <taxon>Thermomonosporaceae</taxon>
        <taxon>Actinomadura</taxon>
    </lineage>
</organism>
<dbReference type="Pfam" id="PF26366">
    <property type="entry name" value="DUF8094"/>
    <property type="match status" value="1"/>
</dbReference>
<feature type="region of interest" description="Disordered" evidence="1">
    <location>
        <begin position="320"/>
        <end position="370"/>
    </location>
</feature>
<feature type="signal peptide" evidence="2">
    <location>
        <begin position="1"/>
        <end position="22"/>
    </location>
</feature>
<evidence type="ECO:0000313" key="4">
    <source>
        <dbReference type="EMBL" id="MFC5744232.1"/>
    </source>
</evidence>
<dbReference type="RefSeq" id="WP_378279197.1">
    <property type="nucleotide sequence ID" value="NZ_JBHSON010000001.1"/>
</dbReference>